<name>A0AAE1DRJ2_9GAST</name>
<reference evidence="1" key="1">
    <citation type="journal article" date="2023" name="G3 (Bethesda)">
        <title>A reference genome for the long-term kleptoplast-retaining sea slug Elysia crispata morphotype clarki.</title>
        <authorList>
            <person name="Eastman K.E."/>
            <person name="Pendleton A.L."/>
            <person name="Shaikh M.A."/>
            <person name="Suttiyut T."/>
            <person name="Ogas R."/>
            <person name="Tomko P."/>
            <person name="Gavelis G."/>
            <person name="Widhalm J.R."/>
            <person name="Wisecaver J.H."/>
        </authorList>
    </citation>
    <scope>NUCLEOTIDE SEQUENCE</scope>
    <source>
        <strain evidence="1">ECLA1</strain>
    </source>
</reference>
<sequence>MEDGVKKGCITDNWRWEDGVKEGCITDKRDGGWSKERAIVSLTTEMEDGVKKGLLVSLTTGDGGWSKAKVVSLTTEMEDGVTEGCITDNRDGGWSESEHFHQCGPILSVASVPFGVELDSNFEDCEAVWA</sequence>
<comment type="caution">
    <text evidence="1">The sequence shown here is derived from an EMBL/GenBank/DDBJ whole genome shotgun (WGS) entry which is preliminary data.</text>
</comment>
<keyword evidence="2" id="KW-1185">Reference proteome</keyword>
<gene>
    <name evidence="1" type="ORF">RRG08_062536</name>
</gene>
<accession>A0AAE1DRJ2</accession>
<dbReference type="Proteomes" id="UP001283361">
    <property type="component" value="Unassembled WGS sequence"/>
</dbReference>
<proteinExistence type="predicted"/>
<dbReference type="AlphaFoldDB" id="A0AAE1DRJ2"/>
<evidence type="ECO:0000313" key="2">
    <source>
        <dbReference type="Proteomes" id="UP001283361"/>
    </source>
</evidence>
<organism evidence="1 2">
    <name type="scientific">Elysia crispata</name>
    <name type="common">lettuce slug</name>
    <dbReference type="NCBI Taxonomy" id="231223"/>
    <lineage>
        <taxon>Eukaryota</taxon>
        <taxon>Metazoa</taxon>
        <taxon>Spiralia</taxon>
        <taxon>Lophotrochozoa</taxon>
        <taxon>Mollusca</taxon>
        <taxon>Gastropoda</taxon>
        <taxon>Heterobranchia</taxon>
        <taxon>Euthyneura</taxon>
        <taxon>Panpulmonata</taxon>
        <taxon>Sacoglossa</taxon>
        <taxon>Placobranchoidea</taxon>
        <taxon>Plakobranchidae</taxon>
        <taxon>Elysia</taxon>
    </lineage>
</organism>
<dbReference type="EMBL" id="JAWDGP010002818">
    <property type="protein sequence ID" value="KAK3779670.1"/>
    <property type="molecule type" value="Genomic_DNA"/>
</dbReference>
<evidence type="ECO:0000313" key="1">
    <source>
        <dbReference type="EMBL" id="KAK3779670.1"/>
    </source>
</evidence>
<protein>
    <submittedName>
        <fullName evidence="1">Uncharacterized protein</fullName>
    </submittedName>
</protein>